<reference evidence="2 3" key="1">
    <citation type="submission" date="2023-11" db="EMBL/GenBank/DDBJ databases">
        <title>Draft genome of Azohydromonas lata strain H1 (DSM1123), a polyhydroxyalkanoate producer.</title>
        <authorList>
            <person name="Traversa D."/>
            <person name="D'Addabbo P."/>
            <person name="Pazzani C."/>
            <person name="Manzari C."/>
            <person name="Chiara M."/>
            <person name="Scrascia M."/>
        </authorList>
    </citation>
    <scope>NUCLEOTIDE SEQUENCE [LARGE SCALE GENOMIC DNA]</scope>
    <source>
        <strain evidence="2 3">H1</strain>
    </source>
</reference>
<organism evidence="2 3">
    <name type="scientific">Azohydromonas lata</name>
    <dbReference type="NCBI Taxonomy" id="45677"/>
    <lineage>
        <taxon>Bacteria</taxon>
        <taxon>Pseudomonadati</taxon>
        <taxon>Pseudomonadota</taxon>
        <taxon>Betaproteobacteria</taxon>
        <taxon>Burkholderiales</taxon>
        <taxon>Sphaerotilaceae</taxon>
        <taxon>Azohydromonas</taxon>
    </lineage>
</organism>
<dbReference type="EMBL" id="JAXOJX010000254">
    <property type="protein sequence ID" value="MDZ5461848.1"/>
    <property type="molecule type" value="Genomic_DNA"/>
</dbReference>
<accession>A0ABU5ISK4</accession>
<name>A0ABU5ISK4_9BURK</name>
<evidence type="ECO:0000256" key="1">
    <source>
        <dbReference type="SAM" id="MobiDB-lite"/>
    </source>
</evidence>
<protein>
    <submittedName>
        <fullName evidence="2">Type I secretion C-terminal target domain-containing protein</fullName>
    </submittedName>
</protein>
<dbReference type="RefSeq" id="WP_322468907.1">
    <property type="nucleotide sequence ID" value="NZ_JAXOJX010000254.1"/>
</dbReference>
<dbReference type="Proteomes" id="UP001293718">
    <property type="component" value="Unassembled WGS sequence"/>
</dbReference>
<gene>
    <name evidence="2" type="ORF">SM757_35290</name>
</gene>
<evidence type="ECO:0000313" key="3">
    <source>
        <dbReference type="Proteomes" id="UP001293718"/>
    </source>
</evidence>
<feature type="non-terminal residue" evidence="2">
    <location>
        <position position="96"/>
    </location>
</feature>
<dbReference type="NCBIfam" id="TIGR03661">
    <property type="entry name" value="T1SS_VCA0849"/>
    <property type="match status" value="1"/>
</dbReference>
<sequence>GANGDVLDVNDLLRNAALGFDGSNPFAGGYLRLVQSDADTLVQFDADGAAGAAKEFVTIAVLRNVDSTQLGSANFTPNYPPDGSDVPGQLVNGGDA</sequence>
<proteinExistence type="predicted"/>
<keyword evidence="3" id="KW-1185">Reference proteome</keyword>
<dbReference type="InterPro" id="IPR019960">
    <property type="entry name" value="T1SS_VCA0849"/>
</dbReference>
<feature type="non-terminal residue" evidence="2">
    <location>
        <position position="1"/>
    </location>
</feature>
<comment type="caution">
    <text evidence="2">The sequence shown here is derived from an EMBL/GenBank/DDBJ whole genome shotgun (WGS) entry which is preliminary data.</text>
</comment>
<feature type="region of interest" description="Disordered" evidence="1">
    <location>
        <begin position="72"/>
        <end position="96"/>
    </location>
</feature>
<evidence type="ECO:0000313" key="2">
    <source>
        <dbReference type="EMBL" id="MDZ5461848.1"/>
    </source>
</evidence>